<evidence type="ECO:0000313" key="1">
    <source>
        <dbReference type="EMBL" id="UQF78191.1"/>
    </source>
</evidence>
<name>A0A9E7DBB2_9ACTN</name>
<dbReference type="Proteomes" id="UP000831562">
    <property type="component" value="Chromosome"/>
</dbReference>
<protein>
    <submittedName>
        <fullName evidence="1">Uncharacterized protein</fullName>
    </submittedName>
</protein>
<sequence length="66" mass="7436">MKRWETDGVGSGSVMAPVEYVVVQWLRDRCNDTILMAPIAVFSVDLANKQLSVLVNKQFSIFDAKF</sequence>
<evidence type="ECO:0000313" key="2">
    <source>
        <dbReference type="Proteomes" id="UP000831562"/>
    </source>
</evidence>
<dbReference type="AlphaFoldDB" id="A0A9E7DBB2"/>
<gene>
    <name evidence="1" type="ORF">M3I19_00360</name>
</gene>
<dbReference type="EMBL" id="CP097092">
    <property type="protein sequence ID" value="UQF78191.1"/>
    <property type="molecule type" value="Genomic_DNA"/>
</dbReference>
<accession>A0A9E7DBB2</accession>
<reference evidence="1" key="1">
    <citation type="submission" date="2022-05" db="EMBL/GenBank/DDBJ databases">
        <title>Using nanopore sequencing to obtain complete genomes from saliva samples.</title>
        <authorList>
            <person name="Baker J.L."/>
        </authorList>
    </citation>
    <scope>NUCLEOTIDE SEQUENCE</scope>
    <source>
        <strain evidence="1">JCVI-JB-Lp32</strain>
    </source>
</reference>
<organism evidence="1 2">
    <name type="scientific">Lancefieldella parvula</name>
    <dbReference type="NCBI Taxonomy" id="1382"/>
    <lineage>
        <taxon>Bacteria</taxon>
        <taxon>Bacillati</taxon>
        <taxon>Actinomycetota</taxon>
        <taxon>Coriobacteriia</taxon>
        <taxon>Coriobacteriales</taxon>
        <taxon>Atopobiaceae</taxon>
        <taxon>Lancefieldella</taxon>
    </lineage>
</organism>
<proteinExistence type="predicted"/>